<dbReference type="SUPFAM" id="SSF52833">
    <property type="entry name" value="Thioredoxin-like"/>
    <property type="match status" value="1"/>
</dbReference>
<dbReference type="Pfam" id="PF00578">
    <property type="entry name" value="AhpC-TSA"/>
    <property type="match status" value="1"/>
</dbReference>
<dbReference type="STRING" id="1048983.EL17_23770"/>
<dbReference type="InterPro" id="IPR000866">
    <property type="entry name" value="AhpC/TSA"/>
</dbReference>
<organism evidence="2 3">
    <name type="scientific">Anditalea andensis</name>
    <dbReference type="NCBI Taxonomy" id="1048983"/>
    <lineage>
        <taxon>Bacteria</taxon>
        <taxon>Pseudomonadati</taxon>
        <taxon>Bacteroidota</taxon>
        <taxon>Cytophagia</taxon>
        <taxon>Cytophagales</taxon>
        <taxon>Cytophagaceae</taxon>
        <taxon>Anditalea</taxon>
    </lineage>
</organism>
<comment type="caution">
    <text evidence="2">The sequence shown here is derived from an EMBL/GenBank/DDBJ whole genome shotgun (WGS) entry which is preliminary data.</text>
</comment>
<dbReference type="GO" id="GO:0016491">
    <property type="term" value="F:oxidoreductase activity"/>
    <property type="evidence" value="ECO:0007669"/>
    <property type="project" value="InterPro"/>
</dbReference>
<dbReference type="Proteomes" id="UP000027821">
    <property type="component" value="Unassembled WGS sequence"/>
</dbReference>
<dbReference type="InterPro" id="IPR036249">
    <property type="entry name" value="Thioredoxin-like_sf"/>
</dbReference>
<dbReference type="InterPro" id="IPR013766">
    <property type="entry name" value="Thioredoxin_domain"/>
</dbReference>
<feature type="domain" description="Thioredoxin" evidence="1">
    <location>
        <begin position="146"/>
        <end position="284"/>
    </location>
</feature>
<evidence type="ECO:0000313" key="3">
    <source>
        <dbReference type="Proteomes" id="UP000027821"/>
    </source>
</evidence>
<accession>A0A074L3B8</accession>
<dbReference type="eggNOG" id="COG0526">
    <property type="taxonomic scope" value="Bacteria"/>
</dbReference>
<dbReference type="Gene3D" id="3.40.30.10">
    <property type="entry name" value="Glutaredoxin"/>
    <property type="match status" value="1"/>
</dbReference>
<dbReference type="PANTHER" id="PTHR42852:SF17">
    <property type="entry name" value="THIOREDOXIN-LIKE PROTEIN HI_1115"/>
    <property type="match status" value="1"/>
</dbReference>
<keyword evidence="3" id="KW-1185">Reference proteome</keyword>
<evidence type="ECO:0000313" key="2">
    <source>
        <dbReference type="EMBL" id="KEO75644.1"/>
    </source>
</evidence>
<evidence type="ECO:0000259" key="1">
    <source>
        <dbReference type="PROSITE" id="PS51352"/>
    </source>
</evidence>
<protein>
    <recommendedName>
        <fullName evidence="1">Thioredoxin domain-containing protein</fullName>
    </recommendedName>
</protein>
<dbReference type="PROSITE" id="PS51352">
    <property type="entry name" value="THIOREDOXIN_2"/>
    <property type="match status" value="1"/>
</dbReference>
<dbReference type="InterPro" id="IPR050553">
    <property type="entry name" value="Thioredoxin_ResA/DsbE_sf"/>
</dbReference>
<dbReference type="AlphaFoldDB" id="A0A074L3B8"/>
<proteinExistence type="predicted"/>
<dbReference type="GO" id="GO:0016209">
    <property type="term" value="F:antioxidant activity"/>
    <property type="evidence" value="ECO:0007669"/>
    <property type="project" value="InterPro"/>
</dbReference>
<dbReference type="CDD" id="cd02966">
    <property type="entry name" value="TlpA_like_family"/>
    <property type="match status" value="1"/>
</dbReference>
<dbReference type="PANTHER" id="PTHR42852">
    <property type="entry name" value="THIOL:DISULFIDE INTERCHANGE PROTEIN DSBE"/>
    <property type="match status" value="1"/>
</dbReference>
<gene>
    <name evidence="2" type="ORF">EL17_23770</name>
</gene>
<sequence length="294" mass="33558">MLVIGVQSCNKNEIDPHKQIVFNEGLPESLESLEKHLPFKNFSYAILDTGTDSLKVFFGKLMQGSKNGYWIGIDLQGMPAKFSTVDLNEIDSLGYRTKDIDIEFNEDMNKISVRIIEVDSLNLSYAWLDGSELINNISINTIENPLRKNALFPEMNLESLYGETIHSSQFKNKFVIINWWATWCSPCIKEIPGLNGIVERYKLNENIRFIALTDDPRSRIERFSGAKVFNYEMAFANEEVRNIFGNSYPINIIINPSGIITYISKGAGNNTPNEIEASLQQQLEDYKRNLMYAN</sequence>
<dbReference type="EMBL" id="JMIH01000005">
    <property type="protein sequence ID" value="KEO75644.1"/>
    <property type="molecule type" value="Genomic_DNA"/>
</dbReference>
<name>A0A074L3B8_9BACT</name>
<reference evidence="2 3" key="1">
    <citation type="submission" date="2014-04" db="EMBL/GenBank/DDBJ databases">
        <title>Characterization and application of a salt tolerant electro-active bacterium.</title>
        <authorList>
            <person name="Yang L."/>
            <person name="Wei S."/>
            <person name="Tay Q.X.M."/>
        </authorList>
    </citation>
    <scope>NUCLEOTIDE SEQUENCE [LARGE SCALE GENOMIC DNA]</scope>
    <source>
        <strain evidence="2 3">LY1</strain>
    </source>
</reference>